<dbReference type="GO" id="GO:0006508">
    <property type="term" value="P:proteolysis"/>
    <property type="evidence" value="ECO:0007669"/>
    <property type="project" value="UniProtKB-KW"/>
</dbReference>
<keyword evidence="4" id="KW-0378">Hydrolase</keyword>
<dbReference type="PROSITE" id="PS51903">
    <property type="entry name" value="CLP_R"/>
    <property type="match status" value="1"/>
</dbReference>
<dbReference type="GO" id="GO:0008233">
    <property type="term" value="F:peptidase activity"/>
    <property type="evidence" value="ECO:0007669"/>
    <property type="project" value="UniProtKB-KW"/>
</dbReference>
<dbReference type="SUPFAM" id="SSF81923">
    <property type="entry name" value="Double Clp-N motif"/>
    <property type="match status" value="2"/>
</dbReference>
<keyword evidence="4" id="KW-0645">Protease</keyword>
<dbReference type="Pfam" id="PF02861">
    <property type="entry name" value="Clp_N"/>
    <property type="match status" value="2"/>
</dbReference>
<name>A0A345SRL9_9ACTN</name>
<feature type="region of interest" description="Disordered" evidence="2">
    <location>
        <begin position="93"/>
        <end position="113"/>
    </location>
</feature>
<evidence type="ECO:0000259" key="3">
    <source>
        <dbReference type="PROSITE" id="PS51903"/>
    </source>
</evidence>
<dbReference type="AlphaFoldDB" id="A0A345SRL9"/>
<dbReference type="EMBL" id="CP031264">
    <property type="protein sequence ID" value="AXI76374.1"/>
    <property type="molecule type" value="Genomic_DNA"/>
</dbReference>
<evidence type="ECO:0000313" key="4">
    <source>
        <dbReference type="EMBL" id="AXI76374.1"/>
    </source>
</evidence>
<keyword evidence="1" id="KW-0677">Repeat</keyword>
<proteinExistence type="predicted"/>
<evidence type="ECO:0000256" key="2">
    <source>
        <dbReference type="SAM" id="MobiDB-lite"/>
    </source>
</evidence>
<organism evidence="4 5">
    <name type="scientific">Peterkaempfera bronchialis</name>
    <dbReference type="NCBI Taxonomy" id="2126346"/>
    <lineage>
        <taxon>Bacteria</taxon>
        <taxon>Bacillati</taxon>
        <taxon>Actinomycetota</taxon>
        <taxon>Actinomycetes</taxon>
        <taxon>Kitasatosporales</taxon>
        <taxon>Streptomycetaceae</taxon>
        <taxon>Peterkaempfera</taxon>
    </lineage>
</organism>
<dbReference type="OrthoDB" id="3628183at2"/>
<evidence type="ECO:0000313" key="5">
    <source>
        <dbReference type="Proteomes" id="UP000249340"/>
    </source>
</evidence>
<reference evidence="5" key="1">
    <citation type="submission" date="2018-07" db="EMBL/GenBank/DDBJ databases">
        <title>Streptacidiphilus bronchialis DSM 106435 chromosome.</title>
        <authorList>
            <person name="Batra D."/>
            <person name="Gulvik C.A."/>
        </authorList>
    </citation>
    <scope>NUCLEOTIDE SEQUENCE [LARGE SCALE GENOMIC DNA]</scope>
    <source>
        <strain evidence="5">DSM 106435</strain>
    </source>
</reference>
<protein>
    <submittedName>
        <fullName evidence="4">Clp protease</fullName>
    </submittedName>
</protein>
<evidence type="ECO:0000256" key="1">
    <source>
        <dbReference type="PROSITE-ProRule" id="PRU01251"/>
    </source>
</evidence>
<sequence length="181" mass="19749">MFERFTDDARRVVMLAQQEARSLHHPRVGTEHLLIALLDEGSGPAARVLRGHGLDPADLRGRIADPADDGLDPQALATLGIDLDQVRRATEESFGPGALDPRGHRTGRMGRTPFTDRAKKTLELSLREALRLKHRHIGTGHLLLGLLREGSGRASRLLADTGTDPDALRDETLRLITAQAA</sequence>
<dbReference type="KEGG" id="stri:C7M71_001650"/>
<dbReference type="Proteomes" id="UP000249340">
    <property type="component" value="Chromosome"/>
</dbReference>
<keyword evidence="5" id="KW-1185">Reference proteome</keyword>
<dbReference type="InterPro" id="IPR004176">
    <property type="entry name" value="Clp_R_N"/>
</dbReference>
<dbReference type="InterPro" id="IPR044217">
    <property type="entry name" value="CLPT1/2"/>
</dbReference>
<dbReference type="PANTHER" id="PTHR47016">
    <property type="entry name" value="ATP-DEPENDENT CLP PROTEASE ATP-BINDING SUBUNIT CLPT1, CHLOROPLASTIC"/>
    <property type="match status" value="1"/>
</dbReference>
<dbReference type="PANTHER" id="PTHR47016:SF5">
    <property type="entry name" value="CLP DOMAIN SUPERFAMILY PROTEIN"/>
    <property type="match status" value="1"/>
</dbReference>
<dbReference type="RefSeq" id="WP_111490119.1">
    <property type="nucleotide sequence ID" value="NZ_JBMVEH010000008.1"/>
</dbReference>
<dbReference type="Gene3D" id="1.10.1780.10">
    <property type="entry name" value="Clp, N-terminal domain"/>
    <property type="match status" value="2"/>
</dbReference>
<feature type="domain" description="Clp R" evidence="3">
    <location>
        <begin position="2"/>
        <end position="178"/>
    </location>
</feature>
<accession>A0A345SRL9</accession>
<gene>
    <name evidence="4" type="ORF">C7M71_001650</name>
</gene>
<dbReference type="InterPro" id="IPR036628">
    <property type="entry name" value="Clp_N_dom_sf"/>
</dbReference>